<evidence type="ECO:0000313" key="9">
    <source>
        <dbReference type="Proteomes" id="UP000827549"/>
    </source>
</evidence>
<reference evidence="8" key="1">
    <citation type="submission" date="2023-10" db="EMBL/GenBank/DDBJ databases">
        <authorList>
            <person name="Noh H."/>
        </authorList>
    </citation>
    <scope>NUCLEOTIDE SEQUENCE</scope>
    <source>
        <strain evidence="8">DUCC4014</strain>
    </source>
</reference>
<evidence type="ECO:0000256" key="4">
    <source>
        <dbReference type="ARBA" id="ARBA00022989"/>
    </source>
</evidence>
<dbReference type="AlphaFoldDB" id="A0AAF0YIB4"/>
<dbReference type="GeneID" id="87812839"/>
<dbReference type="RefSeq" id="XP_062632218.1">
    <property type="nucleotide sequence ID" value="XM_062776234.1"/>
</dbReference>
<proteinExistence type="predicted"/>
<dbReference type="PANTHER" id="PTHR23504:SF17">
    <property type="entry name" value="MAJOR FACILITATOR SUPERFAMILY (MFS) PROFILE DOMAIN-CONTAINING PROTEIN"/>
    <property type="match status" value="1"/>
</dbReference>
<feature type="transmembrane region" description="Helical" evidence="7">
    <location>
        <begin position="325"/>
        <end position="348"/>
    </location>
</feature>
<sequence>MASSPPPDRLALPPLPESEGSSFLGLDSGNTPGTPTPFSSAAAQLGRGGQRSMLGITSGTGRQDDPLATPVAAAPSSAARRVSNVRPSFSTARGSIRTTRRVSRLHHHHGLDDEDDEQPKLPTLVPGIRPAYSTPLPTLPLVVLCIGMISELLAANLSQPFMIKMVKNFLLSSGHEGDLEESAGKWTGNLVSVFYITQFFTSLLWSGIADRHGRRAVLVASMAVSGAGPGSAIALVMFGTSTSLPEAICVRLIQGIFGGSIGVFRGSIRDITDETNASRAYSILGYMWGMGGVIGPILGGVFESPATNFPGTFLGRVALFEHKPYLLPTLMGSSVLFIGAILACFLSWDGGVRGGSRIQLEVEKDEPLVPSRTDTQSPTREGGRVASLRIKPSRVFSSHEEEAGPTGQSLLSTSMKLRRESLASLGTAYGYGGIRSKHPTLAARRAMQQARRASQSSARDGDEDGDGADPRRVSLATKFLLAADENTFNINDLWLSAAVAQETNVFDDDDDEYSEDEGDRSDVIDDDEISLAQTDNGENATPMQSSPSSPGYHNRHTSSSYRRPRVASGGSELQRALRRPSTASRRHSGSGPVPAIFANTGLSLTSTPGLAAFEDNDSAFDPFSPPGTVRRVGAPAPLTAIQEARVPTPVASPGASITEKPESRWKLLPLLVICQYGMLSCHESIHSQLFLSFILTDYKSGGVGINPAHYSVLVALMCVGQLVWQFYLFPRLGPPLGRFNHLQMFRLGSALYIPGYLLVPLLHSVASPDSEGGFFVMTMMSLISALRYCGSTFAYTSIMILINAMTPPHLIGVANGLAQSVVSCARFMGPAIGGSLWGASIKDNPSGYPKGFYVVGVLAVVQLFGSLFIH</sequence>
<feature type="compositionally biased region" description="Polar residues" evidence="6">
    <location>
        <begin position="28"/>
        <end position="42"/>
    </location>
</feature>
<feature type="compositionally biased region" description="Acidic residues" evidence="6">
    <location>
        <begin position="506"/>
        <end position="529"/>
    </location>
</feature>
<dbReference type="EMBL" id="CP086720">
    <property type="protein sequence ID" value="WOO86192.1"/>
    <property type="molecule type" value="Genomic_DNA"/>
</dbReference>
<feature type="transmembrane region" description="Helical" evidence="7">
    <location>
        <begin position="217"/>
        <end position="238"/>
    </location>
</feature>
<dbReference type="GO" id="GO:0022857">
    <property type="term" value="F:transmembrane transporter activity"/>
    <property type="evidence" value="ECO:0007669"/>
    <property type="project" value="InterPro"/>
</dbReference>
<feature type="region of interest" description="Disordered" evidence="6">
    <location>
        <begin position="506"/>
        <end position="594"/>
    </location>
</feature>
<feature type="transmembrane region" description="Helical" evidence="7">
    <location>
        <begin position="747"/>
        <end position="765"/>
    </location>
</feature>
<evidence type="ECO:0000256" key="7">
    <source>
        <dbReference type="SAM" id="Phobius"/>
    </source>
</evidence>
<feature type="compositionally biased region" description="Polar residues" evidence="6">
    <location>
        <begin position="531"/>
        <end position="561"/>
    </location>
</feature>
<feature type="compositionally biased region" description="Pro residues" evidence="6">
    <location>
        <begin position="1"/>
        <end position="16"/>
    </location>
</feature>
<comment type="subcellular location">
    <subcellularLocation>
        <location evidence="1">Membrane</location>
        <topology evidence="1">Multi-pass membrane protein</topology>
    </subcellularLocation>
</comment>
<evidence type="ECO:0000256" key="3">
    <source>
        <dbReference type="ARBA" id="ARBA00022692"/>
    </source>
</evidence>
<protein>
    <submittedName>
        <fullName evidence="8">Peptide/nitrate transporter</fullName>
    </submittedName>
</protein>
<evidence type="ECO:0000256" key="6">
    <source>
        <dbReference type="SAM" id="MobiDB-lite"/>
    </source>
</evidence>
<feature type="region of interest" description="Disordered" evidence="6">
    <location>
        <begin position="364"/>
        <end position="384"/>
    </location>
</feature>
<dbReference type="InterPro" id="IPR011701">
    <property type="entry name" value="MFS"/>
</dbReference>
<gene>
    <name evidence="8" type="primary">ZIFL2</name>
    <name evidence="8" type="ORF">LOC62_07G009678</name>
</gene>
<organism evidence="8 9">
    <name type="scientific">Vanrija pseudolonga</name>
    <dbReference type="NCBI Taxonomy" id="143232"/>
    <lineage>
        <taxon>Eukaryota</taxon>
        <taxon>Fungi</taxon>
        <taxon>Dikarya</taxon>
        <taxon>Basidiomycota</taxon>
        <taxon>Agaricomycotina</taxon>
        <taxon>Tremellomycetes</taxon>
        <taxon>Trichosporonales</taxon>
        <taxon>Trichosporonaceae</taxon>
        <taxon>Vanrija</taxon>
    </lineage>
</organism>
<feature type="compositionally biased region" description="Basic residues" evidence="6">
    <location>
        <begin position="98"/>
        <end position="109"/>
    </location>
</feature>
<evidence type="ECO:0000256" key="1">
    <source>
        <dbReference type="ARBA" id="ARBA00004141"/>
    </source>
</evidence>
<keyword evidence="9" id="KW-1185">Reference proteome</keyword>
<keyword evidence="4 7" id="KW-1133">Transmembrane helix</keyword>
<feature type="region of interest" description="Disordered" evidence="6">
    <location>
        <begin position="442"/>
        <end position="470"/>
    </location>
</feature>
<dbReference type="Gene3D" id="1.20.1250.20">
    <property type="entry name" value="MFS general substrate transporter like domains"/>
    <property type="match status" value="2"/>
</dbReference>
<feature type="compositionally biased region" description="Low complexity" evidence="6">
    <location>
        <begin position="442"/>
        <end position="458"/>
    </location>
</feature>
<dbReference type="PANTHER" id="PTHR23504">
    <property type="entry name" value="MAJOR FACILITATOR SUPERFAMILY DOMAIN-CONTAINING PROTEIN 10"/>
    <property type="match status" value="1"/>
</dbReference>
<feature type="transmembrane region" description="Helical" evidence="7">
    <location>
        <begin position="183"/>
        <end position="205"/>
    </location>
</feature>
<feature type="transmembrane region" description="Helical" evidence="7">
    <location>
        <begin position="139"/>
        <end position="163"/>
    </location>
</feature>
<feature type="transmembrane region" description="Helical" evidence="7">
    <location>
        <begin position="708"/>
        <end position="727"/>
    </location>
</feature>
<keyword evidence="3 7" id="KW-0812">Transmembrane</keyword>
<name>A0AAF0YIB4_9TREE</name>
<evidence type="ECO:0000313" key="8">
    <source>
        <dbReference type="EMBL" id="WOO86192.1"/>
    </source>
</evidence>
<accession>A0AAF0YIB4</accession>
<feature type="transmembrane region" description="Helical" evidence="7">
    <location>
        <begin position="250"/>
        <end position="268"/>
    </location>
</feature>
<feature type="transmembrane region" description="Helical" evidence="7">
    <location>
        <begin position="280"/>
        <end position="302"/>
    </location>
</feature>
<feature type="region of interest" description="Disordered" evidence="6">
    <location>
        <begin position="96"/>
        <end position="119"/>
    </location>
</feature>
<feature type="transmembrane region" description="Helical" evidence="7">
    <location>
        <begin position="851"/>
        <end position="869"/>
    </location>
</feature>
<evidence type="ECO:0000256" key="2">
    <source>
        <dbReference type="ARBA" id="ARBA00022448"/>
    </source>
</evidence>
<dbReference type="Pfam" id="PF07690">
    <property type="entry name" value="MFS_1"/>
    <property type="match status" value="1"/>
</dbReference>
<dbReference type="InterPro" id="IPR036259">
    <property type="entry name" value="MFS_trans_sf"/>
</dbReference>
<feature type="region of interest" description="Disordered" evidence="6">
    <location>
        <begin position="1"/>
        <end position="69"/>
    </location>
</feature>
<keyword evidence="2" id="KW-0813">Transport</keyword>
<evidence type="ECO:0000256" key="5">
    <source>
        <dbReference type="ARBA" id="ARBA00023136"/>
    </source>
</evidence>
<dbReference type="Proteomes" id="UP000827549">
    <property type="component" value="Chromosome 7"/>
</dbReference>
<keyword evidence="5 7" id="KW-0472">Membrane</keyword>
<dbReference type="GO" id="GO:0016020">
    <property type="term" value="C:membrane"/>
    <property type="evidence" value="ECO:0007669"/>
    <property type="project" value="UniProtKB-SubCell"/>
</dbReference>
<dbReference type="SUPFAM" id="SSF103473">
    <property type="entry name" value="MFS general substrate transporter"/>
    <property type="match status" value="2"/>
</dbReference>